<evidence type="ECO:0000313" key="2">
    <source>
        <dbReference type="EMBL" id="RRQ23016.1"/>
    </source>
</evidence>
<proteinExistence type="predicted"/>
<sequence>MRGLLLAACTLLPFATSVQAADKFKPFVLAERGSGDMKEKVAEVKESLRDAGFEIVGDYVPFEDSHIIIFTSDAIKQVAAMTEYGGFAMAQRAAVSRVGNELQVSYVNPVYMAHAYRLKSDFSNTAEALEQALGRVQEFGSEDGLSERKLRKYHYTFGMEYFPDVYELAEYGSHRAAVAAVDKNLQKDDGVESLYRIDMPGKDVVIIGVSMSAGEDGDKYMDDAFQMSVVDFGELKNSAYLPYEIMITGNEVVALHMRFRMAVHFPDLKMMGSNSFMKLMPSPTAIEKALRDAVNE</sequence>
<evidence type="ECO:0000313" key="3">
    <source>
        <dbReference type="Proteomes" id="UP000287798"/>
    </source>
</evidence>
<feature type="chain" id="PRO_5019025217" evidence="1">
    <location>
        <begin position="21"/>
        <end position="296"/>
    </location>
</feature>
<keyword evidence="3" id="KW-1185">Reference proteome</keyword>
<evidence type="ECO:0000256" key="1">
    <source>
        <dbReference type="SAM" id="SignalP"/>
    </source>
</evidence>
<accession>A0A426QMX3</accession>
<reference evidence="2 3" key="1">
    <citation type="journal article" date="2010" name="Int. J. Syst. Evol. Microbiol.">
        <title>Thiohalobacter thiocyanaticus gen. nov., sp. nov., a moderately halophilic, sulfur-oxidizing gammaproteobacterium from hypersaline lakes, that utilizes thiocyanate.</title>
        <authorList>
            <person name="Sorokin D.Y."/>
            <person name="Kovaleva O.L."/>
            <person name="Tourova T.P."/>
            <person name="Muyzer G."/>
        </authorList>
    </citation>
    <scope>NUCLEOTIDE SEQUENCE [LARGE SCALE GENOMIC DNA]</scope>
    <source>
        <strain evidence="2 3">Hrh1</strain>
    </source>
</reference>
<name>A0A426QMX3_9GAMM</name>
<comment type="caution">
    <text evidence="2">The sequence shown here is derived from an EMBL/GenBank/DDBJ whole genome shotgun (WGS) entry which is preliminary data.</text>
</comment>
<organism evidence="2 3">
    <name type="scientific">Thiohalobacter thiocyanaticus</name>
    <dbReference type="NCBI Taxonomy" id="585455"/>
    <lineage>
        <taxon>Bacteria</taxon>
        <taxon>Pseudomonadati</taxon>
        <taxon>Pseudomonadota</taxon>
        <taxon>Gammaproteobacteria</taxon>
        <taxon>Thiohalobacterales</taxon>
        <taxon>Thiohalobacteraceae</taxon>
        <taxon>Thiohalobacter</taxon>
    </lineage>
</organism>
<protein>
    <submittedName>
        <fullName evidence="2">Uncharacterized protein</fullName>
    </submittedName>
</protein>
<feature type="signal peptide" evidence="1">
    <location>
        <begin position="1"/>
        <end position="20"/>
    </location>
</feature>
<dbReference type="Proteomes" id="UP000287798">
    <property type="component" value="Unassembled WGS sequence"/>
</dbReference>
<gene>
    <name evidence="2" type="ORF">D6C00_03710</name>
</gene>
<dbReference type="OrthoDB" id="9814711at2"/>
<dbReference type="EMBL" id="QZMU01000001">
    <property type="protein sequence ID" value="RRQ23016.1"/>
    <property type="molecule type" value="Genomic_DNA"/>
</dbReference>
<keyword evidence="1" id="KW-0732">Signal</keyword>
<dbReference type="AlphaFoldDB" id="A0A426QMX3"/>